<evidence type="ECO:0000256" key="2">
    <source>
        <dbReference type="ARBA" id="ARBA00022737"/>
    </source>
</evidence>
<dbReference type="GO" id="GO:0042391">
    <property type="term" value="P:regulation of membrane potential"/>
    <property type="evidence" value="ECO:0007669"/>
    <property type="project" value="TreeGrafter"/>
</dbReference>
<feature type="region of interest" description="Disordered" evidence="6">
    <location>
        <begin position="240"/>
        <end position="339"/>
    </location>
</feature>
<evidence type="ECO:0000259" key="7">
    <source>
        <dbReference type="PROSITE" id="PS50178"/>
    </source>
</evidence>
<dbReference type="GO" id="GO:0006886">
    <property type="term" value="P:intracellular protein transport"/>
    <property type="evidence" value="ECO:0007669"/>
    <property type="project" value="InterPro"/>
</dbReference>
<evidence type="ECO:0000256" key="3">
    <source>
        <dbReference type="ARBA" id="ARBA00022771"/>
    </source>
</evidence>
<sequence>MCVTEGMVISMAQTNADLLPDLSHLTLEERQIIESVMMRQKQEEERELEIMRRKQDEVHLLEQSIRQRSEQQKKAGVELDATCHICLKTKFADGVGHMCNYCNIRCCARCGGKVTLRSNKVIWVCILCRKKQELLSKTGQWINKGMNSTPQGDAIMRKIEADMMFEDKRPKLERAHSASEKENQPMLTRTNSGLRRQYSQQETTPYRIPSSDSGVDMRHSTARSRDEELKYYRGELEGLMRQQYSNTSSSTSQYRNDSLSSEQSSSHLSHKKRDRRSGGSSGGVVKPGTMSQSQLIQQGSFSSSEDDIRSTSEGTTSCEEHDSEKGSTGNEGSGHSIGRKEKQAILDERIKKFLANPNDARRRSGLTAITIRTTSTTSPRPAKIPASTRLLPAKIRTLLSTRCHGNLARMGNI</sequence>
<feature type="compositionally biased region" description="Polar residues" evidence="6">
    <location>
        <begin position="185"/>
        <end position="204"/>
    </location>
</feature>
<protein>
    <submittedName>
        <fullName evidence="9">Regulating synaptic membrane exocytosis protein 2</fullName>
    </submittedName>
</protein>
<dbReference type="PANTHER" id="PTHR12157">
    <property type="entry name" value="REGULATING SYNAPTIC MEMBRANE EXOCYTOSIS PROTEIN"/>
    <property type="match status" value="1"/>
</dbReference>
<dbReference type="GO" id="GO:0050806">
    <property type="term" value="P:positive regulation of synaptic transmission"/>
    <property type="evidence" value="ECO:0007669"/>
    <property type="project" value="TreeGrafter"/>
</dbReference>
<feature type="region of interest" description="Disordered" evidence="6">
    <location>
        <begin position="172"/>
        <end position="227"/>
    </location>
</feature>
<dbReference type="GO" id="GO:0042734">
    <property type="term" value="C:presynaptic membrane"/>
    <property type="evidence" value="ECO:0007669"/>
    <property type="project" value="TreeGrafter"/>
</dbReference>
<evidence type="ECO:0000256" key="1">
    <source>
        <dbReference type="ARBA" id="ARBA00022723"/>
    </source>
</evidence>
<reference evidence="9" key="1">
    <citation type="submission" date="2021-05" db="EMBL/GenBank/DDBJ databases">
        <authorList>
            <person name="Alioto T."/>
            <person name="Alioto T."/>
            <person name="Gomez Garrido J."/>
        </authorList>
    </citation>
    <scope>NUCLEOTIDE SEQUENCE</scope>
</reference>
<feature type="domain" description="FYVE-type" evidence="7">
    <location>
        <begin position="83"/>
        <end position="133"/>
    </location>
</feature>
<dbReference type="AlphaFoldDB" id="A0A8D9DUH7"/>
<feature type="domain" description="RabBD" evidence="8">
    <location>
        <begin position="19"/>
        <end position="145"/>
    </location>
</feature>
<dbReference type="GO" id="GO:0048788">
    <property type="term" value="C:cytoskeleton of presynaptic active zone"/>
    <property type="evidence" value="ECO:0007669"/>
    <property type="project" value="TreeGrafter"/>
</dbReference>
<dbReference type="InterPro" id="IPR013083">
    <property type="entry name" value="Znf_RING/FYVE/PHD"/>
</dbReference>
<dbReference type="InterPro" id="IPR011011">
    <property type="entry name" value="Znf_FYVE_PHD"/>
</dbReference>
<dbReference type="FunFam" id="3.30.40.10:FF:000453">
    <property type="entry name" value="Uncharacterized protein, isoform D"/>
    <property type="match status" value="1"/>
</dbReference>
<feature type="compositionally biased region" description="Low complexity" evidence="6">
    <location>
        <begin position="241"/>
        <end position="267"/>
    </location>
</feature>
<feature type="compositionally biased region" description="Basic and acidic residues" evidence="6">
    <location>
        <begin position="172"/>
        <end position="183"/>
    </location>
</feature>
<dbReference type="Gene3D" id="3.30.40.10">
    <property type="entry name" value="Zinc/RING finger domain, C3HC4 (zinc finger)"/>
    <property type="match status" value="1"/>
</dbReference>
<feature type="compositionally biased region" description="Polar residues" evidence="6">
    <location>
        <begin position="289"/>
        <end position="303"/>
    </location>
</feature>
<accession>A0A8D9DUH7</accession>
<dbReference type="PROSITE" id="PS50916">
    <property type="entry name" value="RABBD"/>
    <property type="match status" value="1"/>
</dbReference>
<evidence type="ECO:0000259" key="8">
    <source>
        <dbReference type="PROSITE" id="PS50916"/>
    </source>
</evidence>
<dbReference type="GO" id="GO:0031267">
    <property type="term" value="F:small GTPase binding"/>
    <property type="evidence" value="ECO:0007669"/>
    <property type="project" value="InterPro"/>
</dbReference>
<dbReference type="GO" id="GO:0044325">
    <property type="term" value="F:transmembrane transporter binding"/>
    <property type="evidence" value="ECO:0007669"/>
    <property type="project" value="TreeGrafter"/>
</dbReference>
<dbReference type="InterPro" id="IPR039032">
    <property type="entry name" value="Rim-like"/>
</dbReference>
<dbReference type="GO" id="GO:0048791">
    <property type="term" value="P:calcium ion-regulated exocytosis of neurotransmitter"/>
    <property type="evidence" value="ECO:0007669"/>
    <property type="project" value="TreeGrafter"/>
</dbReference>
<keyword evidence="2" id="KW-0677">Repeat</keyword>
<dbReference type="GO" id="GO:0048167">
    <property type="term" value="P:regulation of synaptic plasticity"/>
    <property type="evidence" value="ECO:0007669"/>
    <property type="project" value="TreeGrafter"/>
</dbReference>
<keyword evidence="4" id="KW-0862">Zinc</keyword>
<proteinExistence type="predicted"/>
<dbReference type="InterPro" id="IPR054386">
    <property type="entry name" value="RIM_Znf"/>
</dbReference>
<keyword evidence="3 5" id="KW-0863">Zinc-finger</keyword>
<keyword evidence="1" id="KW-0479">Metal-binding</keyword>
<organism evidence="9">
    <name type="scientific">Cacopsylla melanoneura</name>
    <dbReference type="NCBI Taxonomy" id="428564"/>
    <lineage>
        <taxon>Eukaryota</taxon>
        <taxon>Metazoa</taxon>
        <taxon>Ecdysozoa</taxon>
        <taxon>Arthropoda</taxon>
        <taxon>Hexapoda</taxon>
        <taxon>Insecta</taxon>
        <taxon>Pterygota</taxon>
        <taxon>Neoptera</taxon>
        <taxon>Paraneoptera</taxon>
        <taxon>Hemiptera</taxon>
        <taxon>Sternorrhyncha</taxon>
        <taxon>Psylloidea</taxon>
        <taxon>Psyllidae</taxon>
        <taxon>Psyllinae</taxon>
        <taxon>Cacopsylla</taxon>
    </lineage>
</organism>
<dbReference type="InterPro" id="IPR017455">
    <property type="entry name" value="Znf_FYVE-rel"/>
</dbReference>
<name>A0A8D9DUH7_9HEMI</name>
<feature type="compositionally biased region" description="Basic and acidic residues" evidence="6">
    <location>
        <begin position="215"/>
        <end position="227"/>
    </location>
</feature>
<evidence type="ECO:0000313" key="9">
    <source>
        <dbReference type="EMBL" id="CAG6727695.1"/>
    </source>
</evidence>
<dbReference type="EMBL" id="HBUF01374593">
    <property type="protein sequence ID" value="CAG6727695.1"/>
    <property type="molecule type" value="Transcribed_RNA"/>
</dbReference>
<dbReference type="GO" id="GO:0008270">
    <property type="term" value="F:zinc ion binding"/>
    <property type="evidence" value="ECO:0007669"/>
    <property type="project" value="UniProtKB-KW"/>
</dbReference>
<dbReference type="PANTHER" id="PTHR12157:SF21">
    <property type="entry name" value="RAB3 INTERACTING MOLECULE, ISOFORM F"/>
    <property type="match status" value="1"/>
</dbReference>
<evidence type="ECO:0000256" key="4">
    <source>
        <dbReference type="ARBA" id="ARBA00022833"/>
    </source>
</evidence>
<dbReference type="SUPFAM" id="SSF57903">
    <property type="entry name" value="FYVE/PHD zinc finger"/>
    <property type="match status" value="1"/>
</dbReference>
<dbReference type="InterPro" id="IPR010911">
    <property type="entry name" value="Rab_BD"/>
</dbReference>
<dbReference type="PROSITE" id="PS50178">
    <property type="entry name" value="ZF_FYVE"/>
    <property type="match status" value="1"/>
</dbReference>
<evidence type="ECO:0000256" key="6">
    <source>
        <dbReference type="SAM" id="MobiDB-lite"/>
    </source>
</evidence>
<dbReference type="Pfam" id="PF22601">
    <property type="entry name" value="RIM2a_ZnF"/>
    <property type="match status" value="1"/>
</dbReference>
<evidence type="ECO:0000256" key="5">
    <source>
        <dbReference type="PROSITE-ProRule" id="PRU00091"/>
    </source>
</evidence>